<dbReference type="Gene3D" id="1.10.4030.10">
    <property type="entry name" value="Porin chaperone SurA, peptide-binding domain"/>
    <property type="match status" value="1"/>
</dbReference>
<evidence type="ECO:0000256" key="5">
    <source>
        <dbReference type="ARBA" id="ARBA00023235"/>
    </source>
</evidence>
<protein>
    <recommendedName>
        <fullName evidence="2">peptidylprolyl isomerase</fullName>
        <ecNumber evidence="2">5.2.1.8</ecNumber>
    </recommendedName>
</protein>
<dbReference type="Proteomes" id="UP000217889">
    <property type="component" value="Chromosome"/>
</dbReference>
<dbReference type="RefSeq" id="WP_096798744.1">
    <property type="nucleotide sequence ID" value="NZ_CP023564.1"/>
</dbReference>
<dbReference type="GO" id="GO:0003755">
    <property type="term" value="F:peptidyl-prolyl cis-trans isomerase activity"/>
    <property type="evidence" value="ECO:0007669"/>
    <property type="project" value="UniProtKB-KW"/>
</dbReference>
<keyword evidence="3 7" id="KW-0732">Signal</keyword>
<dbReference type="AlphaFoldDB" id="A0A291GVL5"/>
<dbReference type="EMBL" id="CP023564">
    <property type="protein sequence ID" value="ATG54275.1"/>
    <property type="molecule type" value="Genomic_DNA"/>
</dbReference>
<comment type="catalytic activity">
    <reaction evidence="1">
        <text>[protein]-peptidylproline (omega=180) = [protein]-peptidylproline (omega=0)</text>
        <dbReference type="Rhea" id="RHEA:16237"/>
        <dbReference type="Rhea" id="RHEA-COMP:10747"/>
        <dbReference type="Rhea" id="RHEA-COMP:10748"/>
        <dbReference type="ChEBI" id="CHEBI:83833"/>
        <dbReference type="ChEBI" id="CHEBI:83834"/>
        <dbReference type="EC" id="5.2.1.8"/>
    </reaction>
</comment>
<dbReference type="OrthoDB" id="4775280at2"/>
<evidence type="ECO:0000256" key="2">
    <source>
        <dbReference type="ARBA" id="ARBA00013194"/>
    </source>
</evidence>
<accession>A0A291GVL5</accession>
<evidence type="ECO:0000256" key="3">
    <source>
        <dbReference type="ARBA" id="ARBA00022729"/>
    </source>
</evidence>
<dbReference type="InterPro" id="IPR050245">
    <property type="entry name" value="PrsA_foldase"/>
</dbReference>
<keyword evidence="4" id="KW-0697">Rotamase</keyword>
<dbReference type="EC" id="5.2.1.8" evidence="2"/>
<keyword evidence="5" id="KW-0413">Isomerase</keyword>
<feature type="region of interest" description="Disordered" evidence="6">
    <location>
        <begin position="29"/>
        <end position="85"/>
    </location>
</feature>
<evidence type="ECO:0000256" key="7">
    <source>
        <dbReference type="SAM" id="SignalP"/>
    </source>
</evidence>
<dbReference type="KEGG" id="bgg:CFK41_05410"/>
<feature type="compositionally biased region" description="Polar residues" evidence="6">
    <location>
        <begin position="250"/>
        <end position="262"/>
    </location>
</feature>
<proteinExistence type="predicted"/>
<evidence type="ECO:0000313" key="8">
    <source>
        <dbReference type="EMBL" id="ATG54275.1"/>
    </source>
</evidence>
<evidence type="ECO:0000256" key="4">
    <source>
        <dbReference type="ARBA" id="ARBA00023110"/>
    </source>
</evidence>
<sequence>MKVPSSRALRRAIVAITFSAAIALTGCSGDQAAQSGASDGGGEQAPAASDGGGSPLAGGQGGEQQQPQMPEADVSDVPDVVATVNGEKISKDEFVSAYEGQFQQAAMQQQSTGQEVDQTKLKKQVADQLVDNHLLLQAAEDSGITATSKDVDATLEEIAKQNGLGSADEVVSALEQQGMSEEDVRKDAASQYTLTAYIEQEADVEQPSDEELKTQYDQLVEQQKAQGGGQQAQGGKQTEIPPFDEVKEQLAQQSVTQQQNEAATKIASELRESGDVSIAL</sequence>
<feature type="region of interest" description="Disordered" evidence="6">
    <location>
        <begin position="222"/>
        <end position="264"/>
    </location>
</feature>
<name>A0A291GVL5_9MICO</name>
<dbReference type="SUPFAM" id="SSF109998">
    <property type="entry name" value="Triger factor/SurA peptide-binding domain-like"/>
    <property type="match status" value="1"/>
</dbReference>
<evidence type="ECO:0000256" key="1">
    <source>
        <dbReference type="ARBA" id="ARBA00000971"/>
    </source>
</evidence>
<dbReference type="PANTHER" id="PTHR47245">
    <property type="entry name" value="PEPTIDYLPROLYL ISOMERASE"/>
    <property type="match status" value="1"/>
</dbReference>
<gene>
    <name evidence="8" type="ORF">CFK41_05410</name>
</gene>
<evidence type="ECO:0000256" key="6">
    <source>
        <dbReference type="SAM" id="MobiDB-lite"/>
    </source>
</evidence>
<dbReference type="InterPro" id="IPR027304">
    <property type="entry name" value="Trigger_fact/SurA_dom_sf"/>
</dbReference>
<evidence type="ECO:0000313" key="9">
    <source>
        <dbReference type="Proteomes" id="UP000217889"/>
    </source>
</evidence>
<feature type="compositionally biased region" description="Gly residues" evidence="6">
    <location>
        <begin position="50"/>
        <end position="62"/>
    </location>
</feature>
<feature type="signal peptide" evidence="7">
    <location>
        <begin position="1"/>
        <end position="23"/>
    </location>
</feature>
<reference evidence="8 9" key="1">
    <citation type="journal article" date="2014" name="Int. J. Syst. Evol. Microbiol.">
        <title>Brachybacterium ginsengisoli sp. nov., isolated from soil of a ginseng field.</title>
        <authorList>
            <person name="Hoang V.A."/>
            <person name="Kim Y.J."/>
            <person name="Nguyen N.L."/>
            <person name="Yang D.C."/>
        </authorList>
    </citation>
    <scope>NUCLEOTIDE SEQUENCE [LARGE SCALE GENOMIC DNA]</scope>
    <source>
        <strain evidence="8 9">DCY80</strain>
    </source>
</reference>
<dbReference type="Pfam" id="PF13624">
    <property type="entry name" value="SurA_N_3"/>
    <property type="match status" value="1"/>
</dbReference>
<dbReference type="PANTHER" id="PTHR47245:SF1">
    <property type="entry name" value="FOLDASE PROTEIN PRSA"/>
    <property type="match status" value="1"/>
</dbReference>
<organism evidence="8 9">
    <name type="scientific">Brachybacterium ginsengisoli</name>
    <dbReference type="NCBI Taxonomy" id="1331682"/>
    <lineage>
        <taxon>Bacteria</taxon>
        <taxon>Bacillati</taxon>
        <taxon>Actinomycetota</taxon>
        <taxon>Actinomycetes</taxon>
        <taxon>Micrococcales</taxon>
        <taxon>Dermabacteraceae</taxon>
        <taxon>Brachybacterium</taxon>
    </lineage>
</organism>
<feature type="chain" id="PRO_5039105913" description="peptidylprolyl isomerase" evidence="7">
    <location>
        <begin position="24"/>
        <end position="280"/>
    </location>
</feature>
<dbReference type="PROSITE" id="PS51257">
    <property type="entry name" value="PROKAR_LIPOPROTEIN"/>
    <property type="match status" value="1"/>
</dbReference>
<keyword evidence="9" id="KW-1185">Reference proteome</keyword>